<name>A0A2J6PRM8_9HELO</name>
<evidence type="ECO:0000256" key="1">
    <source>
        <dbReference type="SAM" id="MobiDB-lite"/>
    </source>
</evidence>
<proteinExistence type="predicted"/>
<feature type="region of interest" description="Disordered" evidence="1">
    <location>
        <begin position="229"/>
        <end position="254"/>
    </location>
</feature>
<feature type="compositionally biased region" description="Basic residues" evidence="1">
    <location>
        <begin position="42"/>
        <end position="51"/>
    </location>
</feature>
<dbReference type="OrthoDB" id="3552116at2759"/>
<dbReference type="EMBL" id="KZ613504">
    <property type="protein sequence ID" value="PMD16683.1"/>
    <property type="molecule type" value="Genomic_DNA"/>
</dbReference>
<keyword evidence="3" id="KW-1185">Reference proteome</keyword>
<evidence type="ECO:0000313" key="3">
    <source>
        <dbReference type="Proteomes" id="UP000235672"/>
    </source>
</evidence>
<gene>
    <name evidence="2" type="ORF">NA56DRAFT_308287</name>
</gene>
<organism evidence="2 3">
    <name type="scientific">Hyaloscypha hepaticicola</name>
    <dbReference type="NCBI Taxonomy" id="2082293"/>
    <lineage>
        <taxon>Eukaryota</taxon>
        <taxon>Fungi</taxon>
        <taxon>Dikarya</taxon>
        <taxon>Ascomycota</taxon>
        <taxon>Pezizomycotina</taxon>
        <taxon>Leotiomycetes</taxon>
        <taxon>Helotiales</taxon>
        <taxon>Hyaloscyphaceae</taxon>
        <taxon>Hyaloscypha</taxon>
    </lineage>
</organism>
<evidence type="ECO:0000313" key="2">
    <source>
        <dbReference type="EMBL" id="PMD16683.1"/>
    </source>
</evidence>
<feature type="region of interest" description="Disordered" evidence="1">
    <location>
        <begin position="1"/>
        <end position="51"/>
    </location>
</feature>
<sequence length="254" mass="29270">MGVSWNDDDTSDEEEGFDDSFKDDEFASLSPEDVSSPTKGSKLAKKKFTAKRKYGERCIPDPSINRDCAVVGPPDLSKLSVTFQTERPEPNNPDWNDKKSVDKLNSWRYQLFKRTIGQKRESRPPWTISEQNKVIELVHAHLNASSTGGRYSKVKWNEIERNFNQYFQNQFHRKGEMTAETAYNTRGEDRVAKSRKLMADRLHVSRSAGAIENQFNHFTHPTARQLIADARKADQDYDETRGSFDDDIIKSERE</sequence>
<dbReference type="AlphaFoldDB" id="A0A2J6PRM8"/>
<reference evidence="2 3" key="1">
    <citation type="submission" date="2016-05" db="EMBL/GenBank/DDBJ databases">
        <title>A degradative enzymes factory behind the ericoid mycorrhizal symbiosis.</title>
        <authorList>
            <consortium name="DOE Joint Genome Institute"/>
            <person name="Martino E."/>
            <person name="Morin E."/>
            <person name="Grelet G."/>
            <person name="Kuo A."/>
            <person name="Kohler A."/>
            <person name="Daghino S."/>
            <person name="Barry K."/>
            <person name="Choi C."/>
            <person name="Cichocki N."/>
            <person name="Clum A."/>
            <person name="Copeland A."/>
            <person name="Hainaut M."/>
            <person name="Haridas S."/>
            <person name="Labutti K."/>
            <person name="Lindquist E."/>
            <person name="Lipzen A."/>
            <person name="Khouja H.-R."/>
            <person name="Murat C."/>
            <person name="Ohm R."/>
            <person name="Olson A."/>
            <person name="Spatafora J."/>
            <person name="Veneault-Fourrey C."/>
            <person name="Henrissat B."/>
            <person name="Grigoriev I."/>
            <person name="Martin F."/>
            <person name="Perotto S."/>
        </authorList>
    </citation>
    <scope>NUCLEOTIDE SEQUENCE [LARGE SCALE GENOMIC DNA]</scope>
    <source>
        <strain evidence="2 3">UAMH 7357</strain>
    </source>
</reference>
<dbReference type="Proteomes" id="UP000235672">
    <property type="component" value="Unassembled WGS sequence"/>
</dbReference>
<feature type="compositionally biased region" description="Acidic residues" evidence="1">
    <location>
        <begin position="1"/>
        <end position="18"/>
    </location>
</feature>
<accession>A0A2J6PRM8</accession>
<protein>
    <submittedName>
        <fullName evidence="2">Uncharacterized protein</fullName>
    </submittedName>
</protein>